<keyword evidence="2" id="KW-1185">Reference proteome</keyword>
<name>A0ABR3EQQ5_9AGAR</name>
<proteinExistence type="predicted"/>
<comment type="caution">
    <text evidence="1">The sequence shown here is derived from an EMBL/GenBank/DDBJ whole genome shotgun (WGS) entry which is preliminary data.</text>
</comment>
<evidence type="ECO:0000313" key="1">
    <source>
        <dbReference type="EMBL" id="KAL0565225.1"/>
    </source>
</evidence>
<sequence>MPADTMFKLIQRVYCSGWYRVCEAAGNPTEELLSALRNFDLEALYHTVLTKIHDQGWRFDPSDPSGDHAMWWGLLAETHMTIEWLEGLTVKHEDVISHFRTASAGFHISMPDASDLNAALEVVGTNFLSTILLEGESYDIFGELDRIPYTAIEGPGVKIIRVTGCLEHLTASHTLTPTECSPGVFFIQPHHIYPFLLAVASRNDQASQTVDLLLEEHYYWGPMGRRAAGPSLIRVLGPSPALLPLFERELPEMIDKLMSRMSVMLKHLVLWLEVCVLASRLATTDVWNFKSFPEEYAPTTAPLVQLIKKRALDPRFPGRELVHNHEKLSEVLDIKGVGSRAR</sequence>
<gene>
    <name evidence="1" type="ORF">V5O48_016801</name>
</gene>
<protein>
    <submittedName>
        <fullName evidence="1">Uncharacterized protein</fullName>
    </submittedName>
</protein>
<evidence type="ECO:0000313" key="2">
    <source>
        <dbReference type="Proteomes" id="UP001465976"/>
    </source>
</evidence>
<accession>A0ABR3EQQ5</accession>
<reference evidence="1 2" key="1">
    <citation type="submission" date="2024-02" db="EMBL/GenBank/DDBJ databases">
        <title>A draft genome for the cacao thread blight pathogen Marasmius crinis-equi.</title>
        <authorList>
            <person name="Cohen S.P."/>
            <person name="Baruah I.K."/>
            <person name="Amoako-Attah I."/>
            <person name="Bukari Y."/>
            <person name="Meinhardt L.W."/>
            <person name="Bailey B.A."/>
        </authorList>
    </citation>
    <scope>NUCLEOTIDE SEQUENCE [LARGE SCALE GENOMIC DNA]</scope>
    <source>
        <strain evidence="1 2">GH-76</strain>
    </source>
</reference>
<dbReference type="Proteomes" id="UP001465976">
    <property type="component" value="Unassembled WGS sequence"/>
</dbReference>
<organism evidence="1 2">
    <name type="scientific">Marasmius crinis-equi</name>
    <dbReference type="NCBI Taxonomy" id="585013"/>
    <lineage>
        <taxon>Eukaryota</taxon>
        <taxon>Fungi</taxon>
        <taxon>Dikarya</taxon>
        <taxon>Basidiomycota</taxon>
        <taxon>Agaricomycotina</taxon>
        <taxon>Agaricomycetes</taxon>
        <taxon>Agaricomycetidae</taxon>
        <taxon>Agaricales</taxon>
        <taxon>Marasmiineae</taxon>
        <taxon>Marasmiaceae</taxon>
        <taxon>Marasmius</taxon>
    </lineage>
</organism>
<dbReference type="EMBL" id="JBAHYK010002361">
    <property type="protein sequence ID" value="KAL0565225.1"/>
    <property type="molecule type" value="Genomic_DNA"/>
</dbReference>